<gene>
    <name evidence="1" type="ORF">GB881_06465</name>
</gene>
<reference evidence="1 2" key="1">
    <citation type="submission" date="2019-10" db="EMBL/GenBank/DDBJ databases">
        <title>Georgenia wutianyii sp. nov. and Georgenia yuyongxinii sp. nov. isolated from plateau pika (Ochotona curzoniae) in the Qinghai-Tibet plateau of China.</title>
        <authorList>
            <person name="Tian Z."/>
        </authorList>
    </citation>
    <scope>NUCLEOTIDE SEQUENCE [LARGE SCALE GENOMIC DNA]</scope>
    <source>
        <strain evidence="1 2">JCM 19765</strain>
    </source>
</reference>
<dbReference type="OrthoDB" id="4981792at2"/>
<comment type="caution">
    <text evidence="1">The sequence shown here is derived from an EMBL/GenBank/DDBJ whole genome shotgun (WGS) entry which is preliminary data.</text>
</comment>
<keyword evidence="2" id="KW-1185">Reference proteome</keyword>
<organism evidence="1 2">
    <name type="scientific">Georgenia subflava</name>
    <dbReference type="NCBI Taxonomy" id="1622177"/>
    <lineage>
        <taxon>Bacteria</taxon>
        <taxon>Bacillati</taxon>
        <taxon>Actinomycetota</taxon>
        <taxon>Actinomycetes</taxon>
        <taxon>Micrococcales</taxon>
        <taxon>Bogoriellaceae</taxon>
        <taxon>Georgenia</taxon>
    </lineage>
</organism>
<dbReference type="EMBL" id="WHPC01000017">
    <property type="protein sequence ID" value="MPV36702.1"/>
    <property type="molecule type" value="Genomic_DNA"/>
</dbReference>
<protein>
    <submittedName>
        <fullName evidence="1">Uncharacterized protein</fullName>
    </submittedName>
</protein>
<sequence length="190" mass="20679">MITTENGSRYLLDLDSSTVVRYAATAQPHVLLRRDDEALPLIDRPEVVVGRPTSFVLAGLRSGAHTYRQTSYITDIEPAPPSWAPPGGDDGYRWVVCESQNLIATDLEGESRPQPFQLEGGKVRPDVGAVNELLAAAGLTARGAARWWLAPTSWLSGETPLHLIDVAPGRVLVAARRFTAPNPNMSRSRL</sequence>
<accession>A0A6N7EE58</accession>
<dbReference type="RefSeq" id="WP_152194844.1">
    <property type="nucleotide sequence ID" value="NZ_VUKD01000002.1"/>
</dbReference>
<dbReference type="AlphaFoldDB" id="A0A6N7EE58"/>
<dbReference type="Proteomes" id="UP000437709">
    <property type="component" value="Unassembled WGS sequence"/>
</dbReference>
<name>A0A6N7EE58_9MICO</name>
<evidence type="ECO:0000313" key="1">
    <source>
        <dbReference type="EMBL" id="MPV36702.1"/>
    </source>
</evidence>
<proteinExistence type="predicted"/>
<evidence type="ECO:0000313" key="2">
    <source>
        <dbReference type="Proteomes" id="UP000437709"/>
    </source>
</evidence>